<keyword evidence="5" id="KW-1185">Reference proteome</keyword>
<keyword evidence="1" id="KW-0472">Membrane</keyword>
<feature type="transmembrane region" description="Helical" evidence="1">
    <location>
        <begin position="368"/>
        <end position="390"/>
    </location>
</feature>
<reference evidence="4" key="1">
    <citation type="submission" date="2022-09" db="EMBL/GenBank/DDBJ databases">
        <title>Haloadaptaus new haloarchaeum isolated from saline soil.</title>
        <authorList>
            <person name="Duran-Viseras A."/>
            <person name="Sanchez-Porro C."/>
            <person name="Ventosa A."/>
        </authorList>
    </citation>
    <scope>NUCLEOTIDE SEQUENCE</scope>
    <source>
        <strain evidence="4">F3-133</strain>
    </source>
</reference>
<feature type="transmembrane region" description="Helical" evidence="1">
    <location>
        <begin position="6"/>
        <end position="27"/>
    </location>
</feature>
<dbReference type="PANTHER" id="PTHR39084:SF1">
    <property type="entry name" value="DUF4010 DOMAIN-CONTAINING PROTEIN"/>
    <property type="match status" value="1"/>
</dbReference>
<feature type="transmembrane region" description="Helical" evidence="1">
    <location>
        <begin position="176"/>
        <end position="194"/>
    </location>
</feature>
<feature type="transmembrane region" description="Helical" evidence="1">
    <location>
        <begin position="304"/>
        <end position="321"/>
    </location>
</feature>
<accession>A0A9Q4C544</accession>
<evidence type="ECO:0000313" key="4">
    <source>
        <dbReference type="EMBL" id="MCX2818604.1"/>
    </source>
</evidence>
<dbReference type="RefSeq" id="WP_266086446.1">
    <property type="nucleotide sequence ID" value="NZ_RKLV01000003.1"/>
</dbReference>
<sequence>MDVLDAVTASVVFRLSVALGVGALIGLERERSGSAGFFAGSRTFPLVALLGGLLNGFFPELLPVGFAALAVIVGVAYAGKVAFEDDIGSTTAVAALLVFVYGAMATGSENGTVLAVVLGIFTTSVLAAKPWMHSFAEGIDDRELTDILKFLLVAPAVFLLVPNRELDALYGLNPRFVWLMVVLVSGISLGAYLLRKYLGAERGIALSGVLGGMASSTATSVSLSGRARREESLMGLYAFAISLASMAMFPRVLIEVAVVSPSILIDVAVPVGAMTVVGTVLAFVVLRGRDKEAIQIQASNPFRIRTAVVFGVIFAVVLVVSREGARAFGESGVYATAFVSGLADADAIAISLSRLAESGEIPVGTATLGVVIGVVSNTLVKFGIAAVVGGRELGKKVGFVLVTTSAVGIAVAVVV</sequence>
<evidence type="ECO:0000313" key="5">
    <source>
        <dbReference type="Proteomes" id="UP001149411"/>
    </source>
</evidence>
<feature type="transmembrane region" description="Helical" evidence="1">
    <location>
        <begin position="90"/>
        <end position="107"/>
    </location>
</feature>
<dbReference type="Pfam" id="PF02308">
    <property type="entry name" value="MgtC"/>
    <property type="match status" value="1"/>
</dbReference>
<dbReference type="InterPro" id="IPR049177">
    <property type="entry name" value="MgtC_SapB_SrpB_YhiD_N"/>
</dbReference>
<evidence type="ECO:0000256" key="1">
    <source>
        <dbReference type="SAM" id="Phobius"/>
    </source>
</evidence>
<feature type="transmembrane region" description="Helical" evidence="1">
    <location>
        <begin position="203"/>
        <end position="223"/>
    </location>
</feature>
<protein>
    <submittedName>
        <fullName evidence="4">MgtC/SapB family protein</fullName>
    </submittedName>
</protein>
<gene>
    <name evidence="4" type="ORF">EGH25_04460</name>
</gene>
<dbReference type="EMBL" id="RKLV01000003">
    <property type="protein sequence ID" value="MCX2818604.1"/>
    <property type="molecule type" value="Genomic_DNA"/>
</dbReference>
<evidence type="ECO:0000259" key="3">
    <source>
        <dbReference type="Pfam" id="PF13194"/>
    </source>
</evidence>
<proteinExistence type="predicted"/>
<comment type="caution">
    <text evidence="4">The sequence shown here is derived from an EMBL/GenBank/DDBJ whole genome shotgun (WGS) entry which is preliminary data.</text>
</comment>
<organism evidence="4 5">
    <name type="scientific">Halorutilus salinus</name>
    <dbReference type="NCBI Taxonomy" id="2487751"/>
    <lineage>
        <taxon>Archaea</taxon>
        <taxon>Methanobacteriati</taxon>
        <taxon>Methanobacteriota</taxon>
        <taxon>Stenosarchaea group</taxon>
        <taxon>Halobacteria</taxon>
        <taxon>Halorutilales</taxon>
        <taxon>Halorutilaceae</taxon>
        <taxon>Halorutilus</taxon>
    </lineage>
</organism>
<feature type="transmembrane region" description="Helical" evidence="1">
    <location>
        <begin position="263"/>
        <end position="284"/>
    </location>
</feature>
<dbReference type="Proteomes" id="UP001149411">
    <property type="component" value="Unassembled WGS sequence"/>
</dbReference>
<feature type="transmembrane region" description="Helical" evidence="1">
    <location>
        <begin position="64"/>
        <end position="83"/>
    </location>
</feature>
<feature type="domain" description="MgtC/SapB/SrpB/YhiD N-terminal" evidence="2">
    <location>
        <begin position="15"/>
        <end position="134"/>
    </location>
</feature>
<dbReference type="InterPro" id="IPR025105">
    <property type="entry name" value="DUF4010"/>
</dbReference>
<feature type="transmembrane region" description="Helical" evidence="1">
    <location>
        <begin position="397"/>
        <end position="414"/>
    </location>
</feature>
<keyword evidence="1" id="KW-1133">Transmembrane helix</keyword>
<dbReference type="AlphaFoldDB" id="A0A9Q4C544"/>
<feature type="transmembrane region" description="Helical" evidence="1">
    <location>
        <begin position="144"/>
        <end position="161"/>
    </location>
</feature>
<keyword evidence="1" id="KW-0812">Transmembrane</keyword>
<name>A0A9Q4C544_9EURY</name>
<feature type="transmembrane region" description="Helical" evidence="1">
    <location>
        <begin position="39"/>
        <end position="58"/>
    </location>
</feature>
<dbReference type="PANTHER" id="PTHR39084">
    <property type="entry name" value="MEMBRANE PROTEIN-RELATED"/>
    <property type="match status" value="1"/>
</dbReference>
<evidence type="ECO:0000259" key="2">
    <source>
        <dbReference type="Pfam" id="PF02308"/>
    </source>
</evidence>
<feature type="domain" description="DUF4010" evidence="3">
    <location>
        <begin position="182"/>
        <end position="389"/>
    </location>
</feature>
<dbReference type="Pfam" id="PF13194">
    <property type="entry name" value="DUF4010"/>
    <property type="match status" value="1"/>
</dbReference>
<feature type="transmembrane region" description="Helical" evidence="1">
    <location>
        <begin position="235"/>
        <end position="254"/>
    </location>
</feature>